<organism evidence="1 2">
    <name type="scientific">Aromia moschata</name>
    <dbReference type="NCBI Taxonomy" id="1265417"/>
    <lineage>
        <taxon>Eukaryota</taxon>
        <taxon>Metazoa</taxon>
        <taxon>Ecdysozoa</taxon>
        <taxon>Arthropoda</taxon>
        <taxon>Hexapoda</taxon>
        <taxon>Insecta</taxon>
        <taxon>Pterygota</taxon>
        <taxon>Neoptera</taxon>
        <taxon>Endopterygota</taxon>
        <taxon>Coleoptera</taxon>
        <taxon>Polyphaga</taxon>
        <taxon>Cucujiformia</taxon>
        <taxon>Chrysomeloidea</taxon>
        <taxon>Cerambycidae</taxon>
        <taxon>Cerambycinae</taxon>
        <taxon>Callichromatini</taxon>
        <taxon>Aromia</taxon>
    </lineage>
</organism>
<name>A0AAV8Z175_9CUCU</name>
<accession>A0AAV8Z175</accession>
<protein>
    <submittedName>
        <fullName evidence="1">Uncharacterized protein</fullName>
    </submittedName>
</protein>
<sequence>MISSNKVSAMAFHPEMTTILRGYEKLVVLDTFTKADFRYHSTKQSLHNMWAKMYDLEGSEERSASIRKINECLVNLERRVDENEKRKYLNYYSRRHRAVGRGDKSVQEGRSM</sequence>
<evidence type="ECO:0000313" key="2">
    <source>
        <dbReference type="Proteomes" id="UP001162162"/>
    </source>
</evidence>
<gene>
    <name evidence="1" type="ORF">NQ318_004869</name>
</gene>
<dbReference type="EMBL" id="JAPWTK010000023">
    <property type="protein sequence ID" value="KAJ8957389.1"/>
    <property type="molecule type" value="Genomic_DNA"/>
</dbReference>
<dbReference type="AlphaFoldDB" id="A0AAV8Z175"/>
<reference evidence="1" key="1">
    <citation type="journal article" date="2023" name="Insect Mol. Biol.">
        <title>Genome sequencing provides insights into the evolution of gene families encoding plant cell wall-degrading enzymes in longhorned beetles.</title>
        <authorList>
            <person name="Shin N.R."/>
            <person name="Okamura Y."/>
            <person name="Kirsch R."/>
            <person name="Pauchet Y."/>
        </authorList>
    </citation>
    <scope>NUCLEOTIDE SEQUENCE</scope>
    <source>
        <strain evidence="1">AMC_N1</strain>
    </source>
</reference>
<dbReference type="Proteomes" id="UP001162162">
    <property type="component" value="Unassembled WGS sequence"/>
</dbReference>
<evidence type="ECO:0000313" key="1">
    <source>
        <dbReference type="EMBL" id="KAJ8957389.1"/>
    </source>
</evidence>
<keyword evidence="2" id="KW-1185">Reference proteome</keyword>
<proteinExistence type="predicted"/>
<comment type="caution">
    <text evidence="1">The sequence shown here is derived from an EMBL/GenBank/DDBJ whole genome shotgun (WGS) entry which is preliminary data.</text>
</comment>